<dbReference type="GO" id="GO:0008531">
    <property type="term" value="F:riboflavin kinase activity"/>
    <property type="evidence" value="ECO:0007669"/>
    <property type="project" value="UniProtKB-UniRule"/>
</dbReference>
<dbReference type="OrthoDB" id="9803667at2"/>
<evidence type="ECO:0000256" key="5">
    <source>
        <dbReference type="ARBA" id="ARBA00022643"/>
    </source>
</evidence>
<keyword evidence="7 15" id="KW-0548">Nucleotidyltransferase</keyword>
<dbReference type="FunFam" id="3.40.50.620:FF:000021">
    <property type="entry name" value="Riboflavin biosynthesis protein"/>
    <property type="match status" value="1"/>
</dbReference>
<dbReference type="GO" id="GO:0006747">
    <property type="term" value="P:FAD biosynthetic process"/>
    <property type="evidence" value="ECO:0007669"/>
    <property type="project" value="UniProtKB-UniRule"/>
</dbReference>
<dbReference type="EMBL" id="PDJF01000001">
    <property type="protein sequence ID" value="PFG28528.1"/>
    <property type="molecule type" value="Genomic_DNA"/>
</dbReference>
<comment type="catalytic activity">
    <reaction evidence="13 15">
        <text>riboflavin + ATP = FMN + ADP + H(+)</text>
        <dbReference type="Rhea" id="RHEA:14357"/>
        <dbReference type="ChEBI" id="CHEBI:15378"/>
        <dbReference type="ChEBI" id="CHEBI:30616"/>
        <dbReference type="ChEBI" id="CHEBI:57986"/>
        <dbReference type="ChEBI" id="CHEBI:58210"/>
        <dbReference type="ChEBI" id="CHEBI:456216"/>
        <dbReference type="EC" id="2.7.1.26"/>
    </reaction>
</comment>
<keyword evidence="6 15" id="KW-0808">Transferase</keyword>
<dbReference type="InterPro" id="IPR002606">
    <property type="entry name" value="Riboflavin_kinase_bac"/>
</dbReference>
<dbReference type="UniPathway" id="UPA00277">
    <property type="reaction ID" value="UER00407"/>
</dbReference>
<dbReference type="Gene3D" id="3.40.50.620">
    <property type="entry name" value="HUPs"/>
    <property type="match status" value="1"/>
</dbReference>
<evidence type="ECO:0000256" key="12">
    <source>
        <dbReference type="ARBA" id="ARBA00023268"/>
    </source>
</evidence>
<comment type="pathway">
    <text evidence="2 15">Cofactor biosynthesis; FAD biosynthesis; FAD from FMN: step 1/1.</text>
</comment>
<dbReference type="Gene3D" id="2.40.30.30">
    <property type="entry name" value="Riboflavin kinase-like"/>
    <property type="match status" value="1"/>
</dbReference>
<evidence type="ECO:0000259" key="16">
    <source>
        <dbReference type="SMART" id="SM00904"/>
    </source>
</evidence>
<gene>
    <name evidence="17" type="ORF">ATK06_1639</name>
</gene>
<evidence type="ECO:0000256" key="14">
    <source>
        <dbReference type="ARBA" id="ARBA00049494"/>
    </source>
</evidence>
<dbReference type="Pfam" id="PF06574">
    <property type="entry name" value="FAD_syn"/>
    <property type="match status" value="1"/>
</dbReference>
<evidence type="ECO:0000256" key="8">
    <source>
        <dbReference type="ARBA" id="ARBA00022741"/>
    </source>
</evidence>
<organism evidence="17 18">
    <name type="scientific">Corynebacterium renale</name>
    <dbReference type="NCBI Taxonomy" id="1724"/>
    <lineage>
        <taxon>Bacteria</taxon>
        <taxon>Bacillati</taxon>
        <taxon>Actinomycetota</taxon>
        <taxon>Actinomycetes</taxon>
        <taxon>Mycobacteriales</taxon>
        <taxon>Corynebacteriaceae</taxon>
        <taxon>Corynebacterium</taxon>
    </lineage>
</organism>
<dbReference type="GO" id="GO:0009398">
    <property type="term" value="P:FMN biosynthetic process"/>
    <property type="evidence" value="ECO:0007669"/>
    <property type="project" value="UniProtKB-UniRule"/>
</dbReference>
<evidence type="ECO:0000256" key="1">
    <source>
        <dbReference type="ARBA" id="ARBA00002121"/>
    </source>
</evidence>
<comment type="pathway">
    <text evidence="3 15">Cofactor biosynthesis; FMN biosynthesis; FMN from riboflavin (ATP route): step 1/1.</text>
</comment>
<comment type="caution">
    <text evidence="17">The sequence shown here is derived from an EMBL/GenBank/DDBJ whole genome shotgun (WGS) entry which is preliminary data.</text>
</comment>
<dbReference type="NCBIfam" id="TIGR00083">
    <property type="entry name" value="ribF"/>
    <property type="match status" value="1"/>
</dbReference>
<keyword evidence="10 15" id="KW-0274">FAD</keyword>
<evidence type="ECO:0000256" key="4">
    <source>
        <dbReference type="ARBA" id="ARBA00022630"/>
    </source>
</evidence>
<dbReference type="UniPathway" id="UPA00276">
    <property type="reaction ID" value="UER00406"/>
</dbReference>
<keyword evidence="4 15" id="KW-0285">Flavoprotein</keyword>
<reference evidence="17 18" key="1">
    <citation type="submission" date="2017-10" db="EMBL/GenBank/DDBJ databases">
        <title>Sequencing the genomes of 1000 actinobacteria strains.</title>
        <authorList>
            <person name="Klenk H.-P."/>
        </authorList>
    </citation>
    <scope>NUCLEOTIDE SEQUENCE [LARGE SCALE GENOMIC DNA]</scope>
    <source>
        <strain evidence="17 18">DSM 20688</strain>
    </source>
</reference>
<dbReference type="InterPro" id="IPR015865">
    <property type="entry name" value="Riboflavin_kinase_bac/euk"/>
</dbReference>
<dbReference type="PANTHER" id="PTHR22749">
    <property type="entry name" value="RIBOFLAVIN KINASE/FMN ADENYLYLTRANSFERASE"/>
    <property type="match status" value="1"/>
</dbReference>
<dbReference type="RefSeq" id="WP_098389155.1">
    <property type="nucleotide sequence ID" value="NZ_LS483464.1"/>
</dbReference>
<dbReference type="PIRSF" id="PIRSF004491">
    <property type="entry name" value="FAD_Synth"/>
    <property type="match status" value="1"/>
</dbReference>
<comment type="function">
    <text evidence="1">Catalyzes the phosphorylation of riboflavin to FMN followed by the adenylation of FMN to FAD.</text>
</comment>
<comment type="similarity">
    <text evidence="15">Belongs to the ribF family.</text>
</comment>
<evidence type="ECO:0000313" key="17">
    <source>
        <dbReference type="EMBL" id="PFG28528.1"/>
    </source>
</evidence>
<keyword evidence="18" id="KW-1185">Reference proteome</keyword>
<dbReference type="FunFam" id="2.40.30.30:FF:000003">
    <property type="entry name" value="Riboflavin biosynthesis protein"/>
    <property type="match status" value="1"/>
</dbReference>
<feature type="domain" description="Riboflavin kinase" evidence="16">
    <location>
        <begin position="196"/>
        <end position="332"/>
    </location>
</feature>
<evidence type="ECO:0000313" key="18">
    <source>
        <dbReference type="Proteomes" id="UP000221653"/>
    </source>
</evidence>
<dbReference type="NCBIfam" id="NF004160">
    <property type="entry name" value="PRK05627.1-3"/>
    <property type="match status" value="1"/>
</dbReference>
<accession>A0A2A9DPB2</accession>
<evidence type="ECO:0000256" key="9">
    <source>
        <dbReference type="ARBA" id="ARBA00022777"/>
    </source>
</evidence>
<keyword evidence="5 15" id="KW-0288">FMN</keyword>
<dbReference type="GO" id="GO:0009231">
    <property type="term" value="P:riboflavin biosynthetic process"/>
    <property type="evidence" value="ECO:0007669"/>
    <property type="project" value="InterPro"/>
</dbReference>
<keyword evidence="9 15" id="KW-0418">Kinase</keyword>
<dbReference type="SMART" id="SM00904">
    <property type="entry name" value="Flavokinase"/>
    <property type="match status" value="1"/>
</dbReference>
<dbReference type="PANTHER" id="PTHR22749:SF6">
    <property type="entry name" value="RIBOFLAVIN KINASE"/>
    <property type="match status" value="1"/>
</dbReference>
<dbReference type="Proteomes" id="UP000221653">
    <property type="component" value="Unassembled WGS sequence"/>
</dbReference>
<protein>
    <recommendedName>
        <fullName evidence="15">Riboflavin biosynthesis protein</fullName>
    </recommendedName>
    <domain>
        <recommendedName>
            <fullName evidence="15">Riboflavin kinase</fullName>
            <ecNumber evidence="15">2.7.1.26</ecNumber>
        </recommendedName>
        <alternativeName>
            <fullName evidence="15">Flavokinase</fullName>
        </alternativeName>
    </domain>
    <domain>
        <recommendedName>
            <fullName evidence="15">FMN adenylyltransferase</fullName>
            <ecNumber evidence="15">2.7.7.2</ecNumber>
        </recommendedName>
        <alternativeName>
            <fullName evidence="15">FAD pyrophosphorylase</fullName>
        </alternativeName>
        <alternativeName>
            <fullName evidence="15">FAD synthase</fullName>
        </alternativeName>
    </domain>
</protein>
<evidence type="ECO:0000256" key="11">
    <source>
        <dbReference type="ARBA" id="ARBA00022840"/>
    </source>
</evidence>
<dbReference type="InterPro" id="IPR023468">
    <property type="entry name" value="Riboflavin_kinase"/>
</dbReference>
<evidence type="ECO:0000256" key="2">
    <source>
        <dbReference type="ARBA" id="ARBA00004726"/>
    </source>
</evidence>
<dbReference type="GO" id="GO:0003919">
    <property type="term" value="F:FMN adenylyltransferase activity"/>
    <property type="evidence" value="ECO:0007669"/>
    <property type="project" value="UniProtKB-UniRule"/>
</dbReference>
<dbReference type="EC" id="2.7.7.2" evidence="15"/>
<dbReference type="CDD" id="cd02064">
    <property type="entry name" value="FAD_synthetase_N"/>
    <property type="match status" value="1"/>
</dbReference>
<evidence type="ECO:0000256" key="3">
    <source>
        <dbReference type="ARBA" id="ARBA00005201"/>
    </source>
</evidence>
<evidence type="ECO:0000256" key="10">
    <source>
        <dbReference type="ARBA" id="ARBA00022827"/>
    </source>
</evidence>
<dbReference type="SUPFAM" id="SSF52374">
    <property type="entry name" value="Nucleotidylyl transferase"/>
    <property type="match status" value="1"/>
</dbReference>
<dbReference type="InterPro" id="IPR015864">
    <property type="entry name" value="FAD_synthase"/>
</dbReference>
<evidence type="ECO:0000256" key="7">
    <source>
        <dbReference type="ARBA" id="ARBA00022695"/>
    </source>
</evidence>
<keyword evidence="11 15" id="KW-0067">ATP-binding</keyword>
<dbReference type="InterPro" id="IPR014729">
    <property type="entry name" value="Rossmann-like_a/b/a_fold"/>
</dbReference>
<name>A0A2A9DPB2_9CORY</name>
<dbReference type="EC" id="2.7.1.26" evidence="15"/>
<dbReference type="InterPro" id="IPR023465">
    <property type="entry name" value="Riboflavin_kinase_dom_sf"/>
</dbReference>
<evidence type="ECO:0000256" key="6">
    <source>
        <dbReference type="ARBA" id="ARBA00022679"/>
    </source>
</evidence>
<dbReference type="STRING" id="1724.GCA_001044175_01050"/>
<keyword evidence="8 15" id="KW-0547">Nucleotide-binding</keyword>
<sequence length="341" mass="37074">MMWQGQIAVPSDFPGCVATIGVFDGVHRGHQTLISAAVAEAHERGIPSVLVTFDPHPIAVFLPEKTPPQLTTVSERAEYAKTLGIDHVLVINFTNELAGLSPEMYFRSLLLDTLKAQAVFVGENFTFGQNAQGTTETLRDLGVKYGVDVKVIDLLQDCPPMDSAACITEEPDAARLCSSMIRQYLERGDVRGAQWVLGRRFSVTSKIVHGAGRGGAELGYPTANLYFPESMALPSDGVYAAWLTVVDKQPIDGDMEPGVPYMAAVSVGTNPTFGADPRSVESFVLDKHADLYGNSARVEFVDRVRDMVKFDSVEQLLENMARDVETVREILSNHPAEGSAV</sequence>
<dbReference type="AlphaFoldDB" id="A0A2A9DPB2"/>
<evidence type="ECO:0000256" key="13">
    <source>
        <dbReference type="ARBA" id="ARBA00047880"/>
    </source>
</evidence>
<comment type="catalytic activity">
    <reaction evidence="14 15">
        <text>FMN + ATP + H(+) = FAD + diphosphate</text>
        <dbReference type="Rhea" id="RHEA:17237"/>
        <dbReference type="ChEBI" id="CHEBI:15378"/>
        <dbReference type="ChEBI" id="CHEBI:30616"/>
        <dbReference type="ChEBI" id="CHEBI:33019"/>
        <dbReference type="ChEBI" id="CHEBI:57692"/>
        <dbReference type="ChEBI" id="CHEBI:58210"/>
        <dbReference type="EC" id="2.7.7.2"/>
    </reaction>
</comment>
<evidence type="ECO:0000256" key="15">
    <source>
        <dbReference type="PIRNR" id="PIRNR004491"/>
    </source>
</evidence>
<proteinExistence type="inferred from homology"/>
<dbReference type="SUPFAM" id="SSF82114">
    <property type="entry name" value="Riboflavin kinase-like"/>
    <property type="match status" value="1"/>
</dbReference>
<dbReference type="Pfam" id="PF01687">
    <property type="entry name" value="Flavokinase"/>
    <property type="match status" value="1"/>
</dbReference>
<keyword evidence="12" id="KW-0511">Multifunctional enzyme</keyword>
<dbReference type="GO" id="GO:0005524">
    <property type="term" value="F:ATP binding"/>
    <property type="evidence" value="ECO:0007669"/>
    <property type="project" value="UniProtKB-UniRule"/>
</dbReference>